<feature type="binding site" evidence="11">
    <location>
        <position position="233"/>
    </location>
    <ligand>
        <name>L-glutamine</name>
        <dbReference type="ChEBI" id="CHEBI:58359"/>
    </ligand>
</feature>
<evidence type="ECO:0000256" key="2">
    <source>
        <dbReference type="ARBA" id="ARBA00005077"/>
    </source>
</evidence>
<comment type="caution">
    <text evidence="13">The sequence shown here is derived from an EMBL/GenBank/DDBJ whole genome shotgun (WGS) entry which is preliminary data.</text>
</comment>
<dbReference type="Proteomes" id="UP000003093">
    <property type="component" value="Unassembled WGS sequence"/>
</dbReference>
<keyword evidence="11" id="KW-0055">Arginine biosynthesis</keyword>
<evidence type="ECO:0000256" key="5">
    <source>
        <dbReference type="ARBA" id="ARBA00022741"/>
    </source>
</evidence>
<protein>
    <recommendedName>
        <fullName evidence="11">Carbamoyl phosphate synthase small chain</fullName>
        <ecNumber evidence="11">6.3.5.5</ecNumber>
    </recommendedName>
    <alternativeName>
        <fullName evidence="11">Carbamoyl phosphate synthetase glutamine chain</fullName>
    </alternativeName>
</protein>
<dbReference type="CDD" id="cd01744">
    <property type="entry name" value="GATase1_CPSase"/>
    <property type="match status" value="1"/>
</dbReference>
<comment type="catalytic activity">
    <reaction evidence="9 11">
        <text>hydrogencarbonate + L-glutamine + 2 ATP + H2O = carbamoyl phosphate + L-glutamate + 2 ADP + phosphate + 2 H(+)</text>
        <dbReference type="Rhea" id="RHEA:18633"/>
        <dbReference type="ChEBI" id="CHEBI:15377"/>
        <dbReference type="ChEBI" id="CHEBI:15378"/>
        <dbReference type="ChEBI" id="CHEBI:17544"/>
        <dbReference type="ChEBI" id="CHEBI:29985"/>
        <dbReference type="ChEBI" id="CHEBI:30616"/>
        <dbReference type="ChEBI" id="CHEBI:43474"/>
        <dbReference type="ChEBI" id="CHEBI:58228"/>
        <dbReference type="ChEBI" id="CHEBI:58359"/>
        <dbReference type="ChEBI" id="CHEBI:456216"/>
        <dbReference type="EC" id="6.3.5.5"/>
    </reaction>
</comment>
<dbReference type="InterPro" id="IPR036480">
    <property type="entry name" value="CarbP_synth_ssu_N_sf"/>
</dbReference>
<dbReference type="PRINTS" id="PR00096">
    <property type="entry name" value="GATASE"/>
</dbReference>
<feature type="binding site" evidence="11">
    <location>
        <position position="264"/>
    </location>
    <ligand>
        <name>L-glutamine</name>
        <dbReference type="ChEBI" id="CHEBI:58359"/>
    </ligand>
</feature>
<dbReference type="InterPro" id="IPR002474">
    <property type="entry name" value="CarbamoylP_synth_ssu_N"/>
</dbReference>
<feature type="region of interest" description="CPSase" evidence="11">
    <location>
        <begin position="1"/>
        <end position="182"/>
    </location>
</feature>
<dbReference type="InterPro" id="IPR029062">
    <property type="entry name" value="Class_I_gatase-like"/>
</dbReference>
<feature type="binding site" evidence="11">
    <location>
        <position position="235"/>
    </location>
    <ligand>
        <name>L-glutamine</name>
        <dbReference type="ChEBI" id="CHEBI:58359"/>
    </ligand>
</feature>
<dbReference type="Pfam" id="PF00988">
    <property type="entry name" value="CPSase_sm_chain"/>
    <property type="match status" value="1"/>
</dbReference>
<keyword evidence="6 11" id="KW-0067">ATP-binding</keyword>
<dbReference type="EMBL" id="AIDT01000002">
    <property type="protein sequence ID" value="EIA14827.1"/>
    <property type="molecule type" value="Genomic_DNA"/>
</dbReference>
<dbReference type="GO" id="GO:0004088">
    <property type="term" value="F:carbamoyl-phosphate synthase (glutamine-hydrolyzing) activity"/>
    <property type="evidence" value="ECO:0007669"/>
    <property type="project" value="UniProtKB-UniRule"/>
</dbReference>
<proteinExistence type="inferred from homology"/>
<keyword evidence="11" id="KW-0028">Amino-acid biosynthesis</keyword>
<dbReference type="InterPro" id="IPR017926">
    <property type="entry name" value="GATASE"/>
</dbReference>
<dbReference type="Gene3D" id="3.50.30.20">
    <property type="entry name" value="Carbamoyl-phosphate synthase small subunit, N-terminal domain"/>
    <property type="match status" value="1"/>
</dbReference>
<feature type="binding site" evidence="11">
    <location>
        <position position="304"/>
    </location>
    <ligand>
        <name>L-glutamine</name>
        <dbReference type="ChEBI" id="CHEBI:58359"/>
    </ligand>
</feature>
<evidence type="ECO:0000256" key="11">
    <source>
        <dbReference type="HAMAP-Rule" id="MF_01209"/>
    </source>
</evidence>
<accession>A0ABC9Q2F0</accession>
<dbReference type="PROSITE" id="PS51273">
    <property type="entry name" value="GATASE_TYPE_1"/>
    <property type="match status" value="1"/>
</dbReference>
<keyword evidence="8 11" id="KW-0665">Pyrimidine biosynthesis</keyword>
<evidence type="ECO:0000313" key="13">
    <source>
        <dbReference type="EMBL" id="EIA14827.1"/>
    </source>
</evidence>
<keyword evidence="7 11" id="KW-0315">Glutamine amidotransferase</keyword>
<evidence type="ECO:0000256" key="9">
    <source>
        <dbReference type="ARBA" id="ARBA00048816"/>
    </source>
</evidence>
<dbReference type="NCBIfam" id="NF009475">
    <property type="entry name" value="PRK12838.1"/>
    <property type="match status" value="1"/>
</dbReference>
<dbReference type="GO" id="GO:0044205">
    <property type="term" value="P:'de novo' UMP biosynthetic process"/>
    <property type="evidence" value="ECO:0007669"/>
    <property type="project" value="UniProtKB-UniRule"/>
</dbReference>
<feature type="binding site" evidence="11">
    <location>
        <position position="305"/>
    </location>
    <ligand>
        <name>L-glutamine</name>
        <dbReference type="ChEBI" id="CHEBI:58359"/>
    </ligand>
</feature>
<evidence type="ECO:0000256" key="10">
    <source>
        <dbReference type="ARBA" id="ARBA00049285"/>
    </source>
</evidence>
<evidence type="ECO:0000256" key="3">
    <source>
        <dbReference type="ARBA" id="ARBA00007800"/>
    </source>
</evidence>
<dbReference type="SUPFAM" id="SSF52317">
    <property type="entry name" value="Class I glutamine amidotransferase-like"/>
    <property type="match status" value="1"/>
</dbReference>
<dbReference type="InterPro" id="IPR006274">
    <property type="entry name" value="CarbamoylP_synth_ssu"/>
</dbReference>
<feature type="domain" description="Carbamoyl-phosphate synthase small subunit N-terminal" evidence="12">
    <location>
        <begin position="15"/>
        <end position="145"/>
    </location>
</feature>
<dbReference type="SUPFAM" id="SSF52021">
    <property type="entry name" value="Carbamoyl phosphate synthetase, small subunit N-terminal domain"/>
    <property type="match status" value="1"/>
</dbReference>
<keyword evidence="5 11" id="KW-0547">Nucleotide-binding</keyword>
<evidence type="ECO:0000256" key="6">
    <source>
        <dbReference type="ARBA" id="ARBA00022840"/>
    </source>
</evidence>
<dbReference type="PRINTS" id="PR00099">
    <property type="entry name" value="CPSGATASE"/>
</dbReference>
<evidence type="ECO:0000259" key="12">
    <source>
        <dbReference type="SMART" id="SM01097"/>
    </source>
</evidence>
<evidence type="ECO:0000256" key="7">
    <source>
        <dbReference type="ARBA" id="ARBA00022962"/>
    </source>
</evidence>
<dbReference type="InterPro" id="IPR035686">
    <property type="entry name" value="CPSase_GATase1"/>
</dbReference>
<dbReference type="GO" id="GO:0005524">
    <property type="term" value="F:ATP binding"/>
    <property type="evidence" value="ECO:0007669"/>
    <property type="project" value="UniProtKB-UniRule"/>
</dbReference>
<keyword evidence="4 11" id="KW-0436">Ligase</keyword>
<comment type="similarity">
    <text evidence="3 11">Belongs to the CarA family.</text>
</comment>
<sequence length="378" mass="41763">MKAKLNLRGINNMQSKRYLVLEDGSFYEGYRLGSDNLTVGEIVFNTAMTGYQETISDPSYTGQIITFTYPLIGNYGINRDDFESLVPTLNGIVVKEASAHPSNFRQQKTLHDVLELHQIPGIAGVDTRSITRKIRQHGVLKAGFTDRKEDIDQLVKHLQQVELPKNEVEIVSTKTPYVSTGKDLSVVLVDFGKKQNIVRELNVRGCNVTVVPYTTTAEEILAMAPDGVMLSNGPGNPEDVECAIPMIQGILGKIPFFGICLGHQLFALSQGASSFKMKFGHRGANHPVKNLETGKVDITSQNHGYAIDIDSLKSTDLEVTHLALNDGTVEGLKHKTLPAFSVQYHPEANPGPSDSNYLFDDFVAMMTNFKEKERHINA</sequence>
<dbReference type="PRINTS" id="PR00097">
    <property type="entry name" value="ANTSNTHASEII"/>
</dbReference>
<dbReference type="PANTHER" id="PTHR43418">
    <property type="entry name" value="MULTIFUNCTIONAL TRYPTOPHAN BIOSYNTHESIS PROTEIN-RELATED"/>
    <property type="match status" value="1"/>
</dbReference>
<evidence type="ECO:0000256" key="8">
    <source>
        <dbReference type="ARBA" id="ARBA00022975"/>
    </source>
</evidence>
<evidence type="ECO:0000256" key="4">
    <source>
        <dbReference type="ARBA" id="ARBA00022598"/>
    </source>
</evidence>
<dbReference type="FunFam" id="3.40.50.880:FF:000029">
    <property type="entry name" value="Carbamoyl-phosphate synthase small chain"/>
    <property type="match status" value="1"/>
</dbReference>
<feature type="active site" description="Nucleophile" evidence="11">
    <location>
        <position position="260"/>
    </location>
</feature>
<feature type="active site" evidence="11">
    <location>
        <position position="347"/>
    </location>
</feature>
<gene>
    <name evidence="11" type="primary">carA</name>
    <name evidence="13" type="ORF">ST398NM02_1199</name>
</gene>
<evidence type="ECO:0000313" key="14">
    <source>
        <dbReference type="Proteomes" id="UP000003093"/>
    </source>
</evidence>
<comment type="function">
    <text evidence="11">Small subunit of the glutamine-dependent carbamoyl phosphate synthetase (CPSase). CPSase catalyzes the formation of carbamoyl phosphate from the ammonia moiety of glutamine, carbonate, and phosphate donated by ATP, constituting the first step of 2 biosynthetic pathways, one leading to arginine and/or urea and the other to pyrimidine nucleotides. The small subunit (glutamine amidotransferase) binds and cleaves glutamine to supply the large subunit with the substrate ammonia.</text>
</comment>
<name>A0ABC9Q2F0_STAA5</name>
<dbReference type="EC" id="6.3.5.5" evidence="11"/>
<comment type="pathway">
    <text evidence="2 11">Amino-acid biosynthesis; L-arginine biosynthesis; carbamoyl phosphate from bicarbonate: step 1/1.</text>
</comment>
<dbReference type="FunFam" id="3.50.30.20:FF:000001">
    <property type="entry name" value="Carbamoyl-phosphate synthase small chain"/>
    <property type="match status" value="1"/>
</dbReference>
<feature type="active site" evidence="11">
    <location>
        <position position="345"/>
    </location>
</feature>
<dbReference type="Pfam" id="PF00117">
    <property type="entry name" value="GATase"/>
    <property type="match status" value="1"/>
</dbReference>
<dbReference type="GO" id="GO:0006526">
    <property type="term" value="P:L-arginine biosynthetic process"/>
    <property type="evidence" value="ECO:0007669"/>
    <property type="project" value="UniProtKB-UniRule"/>
</dbReference>
<dbReference type="AlphaFoldDB" id="A0ABC9Q2F0"/>
<dbReference type="SMART" id="SM01097">
    <property type="entry name" value="CPSase_sm_chain"/>
    <property type="match status" value="1"/>
</dbReference>
<feature type="binding site" evidence="11">
    <location>
        <position position="59"/>
    </location>
    <ligand>
        <name>L-glutamine</name>
        <dbReference type="ChEBI" id="CHEBI:58359"/>
    </ligand>
</feature>
<dbReference type="Gene3D" id="3.40.50.880">
    <property type="match status" value="1"/>
</dbReference>
<comment type="subunit">
    <text evidence="11">Composed of two chains; the small (or glutamine) chain promotes the hydrolysis of glutamine to ammonia, which is used by the large (or ammonia) chain to synthesize carbamoyl phosphate. Tetramer of heterodimers (alpha,beta)4.</text>
</comment>
<feature type="binding site" evidence="11">
    <location>
        <position position="261"/>
    </location>
    <ligand>
        <name>L-glutamine</name>
        <dbReference type="ChEBI" id="CHEBI:58359"/>
    </ligand>
</feature>
<dbReference type="PANTHER" id="PTHR43418:SF7">
    <property type="entry name" value="CARBAMOYL-PHOSPHATE SYNTHASE SMALL CHAIN"/>
    <property type="match status" value="1"/>
</dbReference>
<dbReference type="HAMAP" id="MF_01209">
    <property type="entry name" value="CPSase_S_chain"/>
    <property type="match status" value="1"/>
</dbReference>
<feature type="binding site" evidence="11">
    <location>
        <position position="302"/>
    </location>
    <ligand>
        <name>L-glutamine</name>
        <dbReference type="ChEBI" id="CHEBI:58359"/>
    </ligand>
</feature>
<organism evidence="13 14">
    <name type="scientific">Staphylococcus aureus subsp. aureus DR10</name>
    <dbReference type="NCBI Taxonomy" id="1155079"/>
    <lineage>
        <taxon>Bacteria</taxon>
        <taxon>Bacillati</taxon>
        <taxon>Bacillota</taxon>
        <taxon>Bacilli</taxon>
        <taxon>Bacillales</taxon>
        <taxon>Staphylococcaceae</taxon>
        <taxon>Staphylococcus</taxon>
    </lineage>
</organism>
<reference evidence="13 14" key="1">
    <citation type="journal article" date="2012" name="MBio">
        <title>Identification of a highly transmissible animal-independent Staphylococcus aureus ST398 clone with distinct genomic and cell adhesion properties.</title>
        <authorList>
            <person name="Uhlemann A.C."/>
            <person name="Porcella S.F."/>
            <person name="Trivedi S."/>
            <person name="Sullivan S.B."/>
            <person name="Hafer C."/>
            <person name="Kennedy A.D."/>
            <person name="Barbian K.D."/>
            <person name="McCarthy A.J."/>
            <person name="Street C."/>
            <person name="Hirschberg D.L."/>
            <person name="Lipkin W.I."/>
            <person name="Lindsay J.A."/>
            <person name="DeLeo F.R."/>
            <person name="Lowy F.D."/>
        </authorList>
    </citation>
    <scope>NUCLEOTIDE SEQUENCE [LARGE SCALE GENOMIC DNA]</scope>
    <source>
        <strain evidence="13 14">DR10</strain>
    </source>
</reference>
<comment type="catalytic activity">
    <reaction evidence="10 11">
        <text>L-glutamine + H2O = L-glutamate + NH4(+)</text>
        <dbReference type="Rhea" id="RHEA:15889"/>
        <dbReference type="ChEBI" id="CHEBI:15377"/>
        <dbReference type="ChEBI" id="CHEBI:28938"/>
        <dbReference type="ChEBI" id="CHEBI:29985"/>
        <dbReference type="ChEBI" id="CHEBI:58359"/>
    </reaction>
</comment>
<dbReference type="NCBIfam" id="TIGR01368">
    <property type="entry name" value="CPSaseIIsmall"/>
    <property type="match status" value="1"/>
</dbReference>
<dbReference type="InterPro" id="IPR050472">
    <property type="entry name" value="Anth_synth/Amidotransfase"/>
</dbReference>
<comment type="pathway">
    <text evidence="1 11">Pyrimidine metabolism; UMP biosynthesis via de novo pathway; (S)-dihydroorotate from bicarbonate: step 1/3.</text>
</comment>
<evidence type="ECO:0000256" key="1">
    <source>
        <dbReference type="ARBA" id="ARBA00004812"/>
    </source>
</evidence>